<dbReference type="PANTHER" id="PTHR13620:SF104">
    <property type="entry name" value="EXONUCLEASE 3'-5' DOMAIN-CONTAINING PROTEIN 2"/>
    <property type="match status" value="1"/>
</dbReference>
<dbReference type="InterPro" id="IPR012337">
    <property type="entry name" value="RNaseH-like_sf"/>
</dbReference>
<organism evidence="5 6">
    <name type="scientific">Kwoniella mangroviensis CBS 10435</name>
    <dbReference type="NCBI Taxonomy" id="1331196"/>
    <lineage>
        <taxon>Eukaryota</taxon>
        <taxon>Fungi</taxon>
        <taxon>Dikarya</taxon>
        <taxon>Basidiomycota</taxon>
        <taxon>Agaricomycotina</taxon>
        <taxon>Tremellomycetes</taxon>
        <taxon>Tremellales</taxon>
        <taxon>Cryptococcaceae</taxon>
        <taxon>Kwoniella</taxon>
    </lineage>
</organism>
<feature type="region of interest" description="Disordered" evidence="3">
    <location>
        <begin position="335"/>
        <end position="354"/>
    </location>
</feature>
<keyword evidence="2" id="KW-0378">Hydrolase</keyword>
<reference evidence="5 6" key="1">
    <citation type="submission" date="2013-07" db="EMBL/GenBank/DDBJ databases">
        <title>The Genome Sequence of Kwoniella mangroviensis CBS10435.</title>
        <authorList>
            <consortium name="The Broad Institute Genome Sequencing Platform"/>
            <person name="Cuomo C."/>
            <person name="Litvintseva A."/>
            <person name="Chen Y."/>
            <person name="Heitman J."/>
            <person name="Sun S."/>
            <person name="Springer D."/>
            <person name="Dromer F."/>
            <person name="Young S.K."/>
            <person name="Zeng Q."/>
            <person name="Gargeya S."/>
            <person name="Fitzgerald M."/>
            <person name="Abouelleil A."/>
            <person name="Alvarado L."/>
            <person name="Berlin A.M."/>
            <person name="Chapman S.B."/>
            <person name="Dewar J."/>
            <person name="Goldberg J."/>
            <person name="Griggs A."/>
            <person name="Gujja S."/>
            <person name="Hansen M."/>
            <person name="Howarth C."/>
            <person name="Imamovic A."/>
            <person name="Larimer J."/>
            <person name="McCowan C."/>
            <person name="Murphy C."/>
            <person name="Pearson M."/>
            <person name="Priest M."/>
            <person name="Roberts A."/>
            <person name="Saif S."/>
            <person name="Shea T."/>
            <person name="Sykes S."/>
            <person name="Wortman J."/>
            <person name="Nusbaum C."/>
            <person name="Birren B."/>
        </authorList>
    </citation>
    <scope>NUCLEOTIDE SEQUENCE [LARGE SCALE GENOMIC DNA]</scope>
    <source>
        <strain evidence="5 6">CBS 10435</strain>
    </source>
</reference>
<evidence type="ECO:0000259" key="4">
    <source>
        <dbReference type="Pfam" id="PF01612"/>
    </source>
</evidence>
<dbReference type="Pfam" id="PF01612">
    <property type="entry name" value="DNA_pol_A_exo1"/>
    <property type="match status" value="1"/>
</dbReference>
<dbReference type="OrthoDB" id="1920326at2759"/>
<reference evidence="6" key="2">
    <citation type="submission" date="2013-12" db="EMBL/GenBank/DDBJ databases">
        <title>Evolution of pathogenesis and genome organization in the Tremellales.</title>
        <authorList>
            <person name="Cuomo C."/>
            <person name="Litvintseva A."/>
            <person name="Heitman J."/>
            <person name="Chen Y."/>
            <person name="Sun S."/>
            <person name="Springer D."/>
            <person name="Dromer F."/>
            <person name="Young S."/>
            <person name="Zeng Q."/>
            <person name="Chapman S."/>
            <person name="Gujja S."/>
            <person name="Saif S."/>
            <person name="Birren B."/>
        </authorList>
    </citation>
    <scope>NUCLEOTIDE SEQUENCE [LARGE SCALE GENOMIC DNA]</scope>
    <source>
        <strain evidence="6">CBS 10435</strain>
    </source>
</reference>
<proteinExistence type="predicted"/>
<evidence type="ECO:0000256" key="2">
    <source>
        <dbReference type="ARBA" id="ARBA00022801"/>
    </source>
</evidence>
<evidence type="ECO:0000256" key="3">
    <source>
        <dbReference type="SAM" id="MobiDB-lite"/>
    </source>
</evidence>
<dbReference type="PANTHER" id="PTHR13620">
    <property type="entry name" value="3-5 EXONUCLEASE"/>
    <property type="match status" value="1"/>
</dbReference>
<feature type="domain" description="3'-5' exonuclease" evidence="4">
    <location>
        <begin position="89"/>
        <end position="303"/>
    </location>
</feature>
<dbReference type="GO" id="GO:0006139">
    <property type="term" value="P:nucleobase-containing compound metabolic process"/>
    <property type="evidence" value="ECO:0007669"/>
    <property type="project" value="InterPro"/>
</dbReference>
<dbReference type="STRING" id="1331196.A0A1B9IK96"/>
<dbReference type="GO" id="GO:0008408">
    <property type="term" value="F:3'-5' exonuclease activity"/>
    <property type="evidence" value="ECO:0007669"/>
    <property type="project" value="InterPro"/>
</dbReference>
<feature type="compositionally biased region" description="Polar residues" evidence="3">
    <location>
        <begin position="342"/>
        <end position="354"/>
    </location>
</feature>
<sequence>MFKTIPEKYDVEEEAETLLLRRLHLLGLSDHAVLYHDDIDSHEELDHRDDLRRLHQFHHQPQARTLGSSSYDYHCLFSEGDSIRPEMVYVQSKPEANDNLSRLSGPVLGFDVEYVLGDSFHQQPALLQFCDDRLIVLVHLQDTEWDFEPIPSKAVEMLCNPSIYKTGANIYEDLLCLMRSYPEQFYRTIPTYSPNSQLHHSDATLNATIDVQRVSSSTSDNDILGVPNKILELSLLARAVDPSSWNDHGGTQIALATLCKTYLGKNLRKGHKSDWRCTLTERQKEYAANDAYASLQICLELQSLAREKGISLNLDRSCTEFNLFDIPRQVKVRRSTDKHPISNLTSSSPVQGQI</sequence>
<evidence type="ECO:0000313" key="6">
    <source>
        <dbReference type="Proteomes" id="UP000092583"/>
    </source>
</evidence>
<dbReference type="InterPro" id="IPR036397">
    <property type="entry name" value="RNaseH_sf"/>
</dbReference>
<evidence type="ECO:0000313" key="5">
    <source>
        <dbReference type="EMBL" id="OCF55917.1"/>
    </source>
</evidence>
<dbReference type="GO" id="GO:0003676">
    <property type="term" value="F:nucleic acid binding"/>
    <property type="evidence" value="ECO:0007669"/>
    <property type="project" value="InterPro"/>
</dbReference>
<evidence type="ECO:0000256" key="1">
    <source>
        <dbReference type="ARBA" id="ARBA00022722"/>
    </source>
</evidence>
<dbReference type="EMBL" id="KI669465">
    <property type="protein sequence ID" value="OCF55917.1"/>
    <property type="molecule type" value="Genomic_DNA"/>
</dbReference>
<keyword evidence="1" id="KW-0540">Nuclease</keyword>
<dbReference type="Proteomes" id="UP000092583">
    <property type="component" value="Unassembled WGS sequence"/>
</dbReference>
<accession>A0A1B9IK96</accession>
<protein>
    <recommendedName>
        <fullName evidence="4">3'-5' exonuclease domain-containing protein</fullName>
    </recommendedName>
</protein>
<dbReference type="GO" id="GO:0005737">
    <property type="term" value="C:cytoplasm"/>
    <property type="evidence" value="ECO:0007669"/>
    <property type="project" value="TreeGrafter"/>
</dbReference>
<keyword evidence="6" id="KW-1185">Reference proteome</keyword>
<dbReference type="AlphaFoldDB" id="A0A1B9IK96"/>
<gene>
    <name evidence="5" type="ORF">L486_06674</name>
</gene>
<name>A0A1B9IK96_9TREE</name>
<dbReference type="GO" id="GO:0005634">
    <property type="term" value="C:nucleus"/>
    <property type="evidence" value="ECO:0007669"/>
    <property type="project" value="TreeGrafter"/>
</dbReference>
<dbReference type="InterPro" id="IPR002562">
    <property type="entry name" value="3'-5'_exonuclease_dom"/>
</dbReference>
<dbReference type="SUPFAM" id="SSF53098">
    <property type="entry name" value="Ribonuclease H-like"/>
    <property type="match status" value="1"/>
</dbReference>
<dbReference type="Gene3D" id="3.30.420.10">
    <property type="entry name" value="Ribonuclease H-like superfamily/Ribonuclease H"/>
    <property type="match status" value="1"/>
</dbReference>
<dbReference type="InterPro" id="IPR051132">
    <property type="entry name" value="3-5_Exonuclease_domain"/>
</dbReference>